<dbReference type="InterPro" id="IPR035992">
    <property type="entry name" value="Ricin_B-like_lectins"/>
</dbReference>
<dbReference type="EMBL" id="ML170416">
    <property type="protein sequence ID" value="TDL13975.1"/>
    <property type="molecule type" value="Genomic_DNA"/>
</dbReference>
<evidence type="ECO:0000313" key="1">
    <source>
        <dbReference type="EMBL" id="TDL13975.1"/>
    </source>
</evidence>
<name>A0A4Y7PF70_9AGAM</name>
<dbReference type="VEuPathDB" id="FungiDB:BD410DRAFT_810106"/>
<reference evidence="1 2" key="1">
    <citation type="submission" date="2018-06" db="EMBL/GenBank/DDBJ databases">
        <title>A transcriptomic atlas of mushroom development highlights an independent origin of complex multicellularity.</title>
        <authorList>
            <consortium name="DOE Joint Genome Institute"/>
            <person name="Krizsan K."/>
            <person name="Almasi E."/>
            <person name="Merenyi Z."/>
            <person name="Sahu N."/>
            <person name="Viragh M."/>
            <person name="Koszo T."/>
            <person name="Mondo S."/>
            <person name="Kiss B."/>
            <person name="Balint B."/>
            <person name="Kues U."/>
            <person name="Barry K."/>
            <person name="Hegedus J.C."/>
            <person name="Henrissat B."/>
            <person name="Johnson J."/>
            <person name="Lipzen A."/>
            <person name="Ohm R."/>
            <person name="Nagy I."/>
            <person name="Pangilinan J."/>
            <person name="Yan J."/>
            <person name="Xiong Y."/>
            <person name="Grigoriev I.V."/>
            <person name="Hibbett D.S."/>
            <person name="Nagy L.G."/>
        </authorList>
    </citation>
    <scope>NUCLEOTIDE SEQUENCE [LARGE SCALE GENOMIC DNA]</scope>
    <source>
        <strain evidence="1 2">SZMC22713</strain>
    </source>
</reference>
<evidence type="ECO:0008006" key="3">
    <source>
        <dbReference type="Google" id="ProtNLM"/>
    </source>
</evidence>
<accession>A0A4Y7PF70</accession>
<dbReference type="SUPFAM" id="SSF50370">
    <property type="entry name" value="Ricin B-like lectins"/>
    <property type="match status" value="1"/>
</dbReference>
<proteinExistence type="predicted"/>
<organism evidence="1 2">
    <name type="scientific">Rickenella mellea</name>
    <dbReference type="NCBI Taxonomy" id="50990"/>
    <lineage>
        <taxon>Eukaryota</taxon>
        <taxon>Fungi</taxon>
        <taxon>Dikarya</taxon>
        <taxon>Basidiomycota</taxon>
        <taxon>Agaricomycotina</taxon>
        <taxon>Agaricomycetes</taxon>
        <taxon>Hymenochaetales</taxon>
        <taxon>Rickenellaceae</taxon>
        <taxon>Rickenella</taxon>
    </lineage>
</organism>
<keyword evidence="2" id="KW-1185">Reference proteome</keyword>
<dbReference type="Proteomes" id="UP000294933">
    <property type="component" value="Unassembled WGS sequence"/>
</dbReference>
<gene>
    <name evidence="1" type="ORF">BD410DRAFT_810106</name>
</gene>
<dbReference type="AlphaFoldDB" id="A0A4Y7PF70"/>
<dbReference type="Gene3D" id="2.80.10.50">
    <property type="match status" value="1"/>
</dbReference>
<sequence length="174" mass="19587">MSTSTAFVNDEHIPNGYYTIKNYGLGSLLALPPRRNELCGSVRASQENSFVWCITRESHGKYLIKSHTNGLIVQCAAVPKENGVIYADRGLFYWDIEQVSSVQTDCYVILPKRESRLVWSLADGHDGTSVIFALSTSNTRYWWRFERVTVHHSHIIVKMLNQVKGVSGSSSNFG</sequence>
<protein>
    <recommendedName>
        <fullName evidence="3">Ricin B lectin domain-containing protein</fullName>
    </recommendedName>
</protein>
<evidence type="ECO:0000313" key="2">
    <source>
        <dbReference type="Proteomes" id="UP000294933"/>
    </source>
</evidence>